<dbReference type="InterPro" id="IPR036264">
    <property type="entry name" value="Bact_exopeptidase_dim_dom"/>
</dbReference>
<keyword evidence="8" id="KW-1185">Reference proteome</keyword>
<protein>
    <submittedName>
        <fullName evidence="7">Catalyzes the cleavage of p-aminobenzoyl-glutamate to p-aminobenzoate and glutamate, subunit A</fullName>
    </submittedName>
</protein>
<keyword evidence="3" id="KW-0220">Diaminopimelate biosynthesis</keyword>
<name>A0A1X6WPE7_9ENTE</name>
<dbReference type="AlphaFoldDB" id="A0A1X6WPE7"/>
<feature type="domain" description="Peptidase M20 dimerisation" evidence="6">
    <location>
        <begin position="188"/>
        <end position="283"/>
    </location>
</feature>
<feature type="binding site" evidence="5">
    <location>
        <position position="368"/>
    </location>
    <ligand>
        <name>Mn(2+)</name>
        <dbReference type="ChEBI" id="CHEBI:29035"/>
        <label>2</label>
    </ligand>
</feature>
<dbReference type="NCBIfam" id="TIGR01891">
    <property type="entry name" value="amidohydrolases"/>
    <property type="match status" value="1"/>
</dbReference>
<evidence type="ECO:0000256" key="4">
    <source>
        <dbReference type="ARBA" id="ARBA00023154"/>
    </source>
</evidence>
<evidence type="ECO:0000256" key="1">
    <source>
        <dbReference type="ARBA" id="ARBA00022605"/>
    </source>
</evidence>
<sequence>MNELQKKLSKRLSEREDEIIKLRRHMHEYPELSFQEEKTAQYIADFYRGKDCVVQTNFGDGYGILVDIQGGMPGPSLAIRADFDALPIQEEAEVSFASKNPGVMHACGHDAHTAYMLVLADTLIELKNELPGRVRIIHQPAEETPPGGALGMVKAGCLEGYDHVIGAHVLTSFETGKVAYREGEVMSGRTTFKVVLHGKSGHGSMPHDANDTIVAASQFVTALQTIVSRRVNPFDMVAVTIGSFDGKGSANVIKDTVELVGDVRIMTEDSRELVDREFKKLLAGICDAFGITYELDYVHDYPVLVNDSALTEMIARATREANFDRVTEVFRCDQLTPSEDFAYYAEEKPSSFIFIGATKKGNDFYPHHHPKFVIDEECLLISAQVMGNAALHYLFNGVDN</sequence>
<keyword evidence="1" id="KW-0028">Amino-acid biosynthesis</keyword>
<dbReference type="InterPro" id="IPR002933">
    <property type="entry name" value="Peptidase_M20"/>
</dbReference>
<dbReference type="OrthoDB" id="9776731at2"/>
<dbReference type="PIRSF" id="PIRSF005962">
    <property type="entry name" value="Pept_M20D_amidohydro"/>
    <property type="match status" value="1"/>
</dbReference>
<dbReference type="RefSeq" id="WP_086951795.1">
    <property type="nucleotide sequence ID" value="NZ_FWFD01000013.1"/>
</dbReference>
<evidence type="ECO:0000313" key="7">
    <source>
        <dbReference type="EMBL" id="SLM86165.1"/>
    </source>
</evidence>
<evidence type="ECO:0000313" key="8">
    <source>
        <dbReference type="Proteomes" id="UP000195918"/>
    </source>
</evidence>
<dbReference type="Proteomes" id="UP000195918">
    <property type="component" value="Unassembled WGS sequence"/>
</dbReference>
<dbReference type="GO" id="GO:0019877">
    <property type="term" value="P:diaminopimelate biosynthetic process"/>
    <property type="evidence" value="ECO:0007669"/>
    <property type="project" value="UniProtKB-KW"/>
</dbReference>
<keyword evidence="2" id="KW-0378">Hydrolase</keyword>
<evidence type="ECO:0000256" key="5">
    <source>
        <dbReference type="PIRSR" id="PIRSR005962-1"/>
    </source>
</evidence>
<feature type="binding site" evidence="5">
    <location>
        <position position="109"/>
    </location>
    <ligand>
        <name>Mn(2+)</name>
        <dbReference type="ChEBI" id="CHEBI:29035"/>
        <label>2</label>
    </ligand>
</feature>
<reference evidence="8" key="1">
    <citation type="submission" date="2017-02" db="EMBL/GenBank/DDBJ databases">
        <authorList>
            <person name="Dridi B."/>
        </authorList>
    </citation>
    <scope>NUCLEOTIDE SEQUENCE [LARGE SCALE GENOMIC DNA]</scope>
    <source>
        <strain evidence="8">bH819</strain>
    </source>
</reference>
<dbReference type="PANTHER" id="PTHR11014:SF63">
    <property type="entry name" value="METALLOPEPTIDASE, PUTATIVE (AFU_ORTHOLOGUE AFUA_6G09600)-RELATED"/>
    <property type="match status" value="1"/>
</dbReference>
<proteinExistence type="predicted"/>
<organism evidence="7 8">
    <name type="scientific">Vagococcus fluvialis bH819</name>
    <dbReference type="NCBI Taxonomy" id="1255619"/>
    <lineage>
        <taxon>Bacteria</taxon>
        <taxon>Bacillati</taxon>
        <taxon>Bacillota</taxon>
        <taxon>Bacilli</taxon>
        <taxon>Lactobacillales</taxon>
        <taxon>Enterococcaceae</taxon>
        <taxon>Vagococcus</taxon>
    </lineage>
</organism>
<dbReference type="GO" id="GO:0046872">
    <property type="term" value="F:metal ion binding"/>
    <property type="evidence" value="ECO:0007669"/>
    <property type="project" value="UniProtKB-KW"/>
</dbReference>
<keyword evidence="5" id="KW-0479">Metal-binding</keyword>
<dbReference type="SUPFAM" id="SSF53187">
    <property type="entry name" value="Zn-dependent exopeptidases"/>
    <property type="match status" value="1"/>
</dbReference>
<feature type="binding site" evidence="5">
    <location>
        <position position="107"/>
    </location>
    <ligand>
        <name>Mn(2+)</name>
        <dbReference type="ChEBI" id="CHEBI:29035"/>
        <label>2</label>
    </ligand>
</feature>
<dbReference type="Gene3D" id="3.40.630.10">
    <property type="entry name" value="Zn peptidases"/>
    <property type="match status" value="1"/>
</dbReference>
<dbReference type="Pfam" id="PF01546">
    <property type="entry name" value="Peptidase_M20"/>
    <property type="match status" value="1"/>
</dbReference>
<dbReference type="PANTHER" id="PTHR11014">
    <property type="entry name" value="PEPTIDASE M20 FAMILY MEMBER"/>
    <property type="match status" value="1"/>
</dbReference>
<comment type="cofactor">
    <cofactor evidence="5">
        <name>Mn(2+)</name>
        <dbReference type="ChEBI" id="CHEBI:29035"/>
    </cofactor>
    <text evidence="5">The Mn(2+) ion enhances activity.</text>
</comment>
<keyword evidence="4" id="KW-0457">Lysine biosynthesis</keyword>
<dbReference type="GO" id="GO:0050118">
    <property type="term" value="F:N-acetyldiaminopimelate deacetylase activity"/>
    <property type="evidence" value="ECO:0007669"/>
    <property type="project" value="UniProtKB-ARBA"/>
</dbReference>
<evidence type="ECO:0000259" key="6">
    <source>
        <dbReference type="Pfam" id="PF07687"/>
    </source>
</evidence>
<dbReference type="Gene3D" id="3.30.70.360">
    <property type="match status" value="1"/>
</dbReference>
<dbReference type="SUPFAM" id="SSF55031">
    <property type="entry name" value="Bacterial exopeptidase dimerisation domain"/>
    <property type="match status" value="1"/>
</dbReference>
<dbReference type="InterPro" id="IPR017439">
    <property type="entry name" value="Amidohydrolase"/>
</dbReference>
<dbReference type="GO" id="GO:0009085">
    <property type="term" value="P:lysine biosynthetic process"/>
    <property type="evidence" value="ECO:0007669"/>
    <property type="project" value="UniProtKB-KW"/>
</dbReference>
<evidence type="ECO:0000256" key="2">
    <source>
        <dbReference type="ARBA" id="ARBA00022801"/>
    </source>
</evidence>
<gene>
    <name evidence="7" type="ORF">FM121_08755</name>
</gene>
<accession>A0A1X6WPE7</accession>
<evidence type="ECO:0000256" key="3">
    <source>
        <dbReference type="ARBA" id="ARBA00022915"/>
    </source>
</evidence>
<keyword evidence="5" id="KW-0464">Manganese</keyword>
<dbReference type="Pfam" id="PF07687">
    <property type="entry name" value="M20_dimer"/>
    <property type="match status" value="1"/>
</dbReference>
<dbReference type="FunFam" id="3.30.70.360:FF:000001">
    <property type="entry name" value="N-acetyldiaminopimelate deacetylase"/>
    <property type="match status" value="1"/>
</dbReference>
<feature type="binding site" evidence="5">
    <location>
        <position position="143"/>
    </location>
    <ligand>
        <name>Mn(2+)</name>
        <dbReference type="ChEBI" id="CHEBI:29035"/>
        <label>2</label>
    </ligand>
</feature>
<dbReference type="InterPro" id="IPR011650">
    <property type="entry name" value="Peptidase_M20_dimer"/>
</dbReference>
<dbReference type="EMBL" id="FWFD01000013">
    <property type="protein sequence ID" value="SLM86165.1"/>
    <property type="molecule type" value="Genomic_DNA"/>
</dbReference>
<feature type="binding site" evidence="5">
    <location>
        <position position="168"/>
    </location>
    <ligand>
        <name>Mn(2+)</name>
        <dbReference type="ChEBI" id="CHEBI:29035"/>
        <label>2</label>
    </ligand>
</feature>